<dbReference type="HOGENOM" id="CLU_1418759_0_0_2"/>
<protein>
    <submittedName>
        <fullName evidence="1">Uncharacterized protein</fullName>
    </submittedName>
</protein>
<dbReference type="STRING" id="999630.TUZN_0642"/>
<proteinExistence type="predicted"/>
<dbReference type="EMBL" id="CP002590">
    <property type="protein sequence ID" value="AEA12134.1"/>
    <property type="molecule type" value="Genomic_DNA"/>
</dbReference>
<evidence type="ECO:0000313" key="1">
    <source>
        <dbReference type="EMBL" id="AEA12134.1"/>
    </source>
</evidence>
<dbReference type="RefSeq" id="WP_013679470.1">
    <property type="nucleotide sequence ID" value="NC_015315.1"/>
</dbReference>
<name>F2L478_THEU7</name>
<reference key="2">
    <citation type="submission" date="2011-03" db="EMBL/GenBank/DDBJ databases">
        <title>Complete genome sequence of the thermoacidophilic crenarchaeon Thermoproteus uzoniensis 768-20.</title>
        <authorList>
            <person name="Mardanov A.V."/>
            <person name="Gumerov V.M."/>
            <person name="Beletsky A.V."/>
            <person name="Prokofeva M.I."/>
            <person name="Bonch-Osmolovskaya E.A."/>
            <person name="Ravin N.V."/>
            <person name="Skryabin K.G."/>
        </authorList>
    </citation>
    <scope>NUCLEOTIDE SEQUENCE</scope>
    <source>
        <strain>768-20</strain>
    </source>
</reference>
<dbReference type="Proteomes" id="UP000008138">
    <property type="component" value="Chromosome"/>
</dbReference>
<dbReference type="KEGG" id="tuz:TUZN_0642"/>
<dbReference type="GeneID" id="10360183"/>
<evidence type="ECO:0000313" key="2">
    <source>
        <dbReference type="Proteomes" id="UP000008138"/>
    </source>
</evidence>
<reference evidence="1 2" key="1">
    <citation type="journal article" date="2011" name="J. Bacteriol.">
        <title>Complete genome sequence of the thermoacidophilic crenarchaeon Thermoproteus uzoniensis 768-20.</title>
        <authorList>
            <person name="Mardanov A.V."/>
            <person name="Gumerov V.M."/>
            <person name="Beletsky A.V."/>
            <person name="Prokofeva M.I."/>
            <person name="Bonch-Osmolovskaya E.A."/>
            <person name="Ravin N.V."/>
            <person name="Skryabin K.G."/>
        </authorList>
    </citation>
    <scope>NUCLEOTIDE SEQUENCE [LARGE SCALE GENOMIC DNA]</scope>
    <source>
        <strain evidence="1 2">768-20</strain>
    </source>
</reference>
<dbReference type="AlphaFoldDB" id="F2L478"/>
<keyword evidence="2" id="KW-1185">Reference proteome</keyword>
<dbReference type="eggNOG" id="arCOG05615">
    <property type="taxonomic scope" value="Archaea"/>
</dbReference>
<accession>F2L478</accession>
<sequence length="191" mass="20962">MRGQWSLAYALVAVAVVAWTAAVLSTSYPRYVPIDYPQVLYELKLESLTASQIHCITYNATPSSIYCNGSALYLSGANRSLLVYYRGGLVAARLSRSWGPINYTLYLALVNCTKAIAQNGGVARVYHIALSSTLDYMPELYVNATAAEIAVLSRDSYYLSPQREFLVVVSRGSHVEITDFPVSLTISCDIP</sequence>
<gene>
    <name evidence="1" type="ordered locus">TUZN_0642</name>
</gene>
<organism evidence="1 2">
    <name type="scientific">Thermoproteus uzoniensis (strain 768-20)</name>
    <dbReference type="NCBI Taxonomy" id="999630"/>
    <lineage>
        <taxon>Archaea</taxon>
        <taxon>Thermoproteota</taxon>
        <taxon>Thermoprotei</taxon>
        <taxon>Thermoproteales</taxon>
        <taxon>Thermoproteaceae</taxon>
        <taxon>Thermoproteus</taxon>
    </lineage>
</organism>
<dbReference type="OrthoDB" id="28191at2157"/>